<evidence type="ECO:0008006" key="4">
    <source>
        <dbReference type="Google" id="ProtNLM"/>
    </source>
</evidence>
<dbReference type="InterPro" id="IPR013762">
    <property type="entry name" value="Integrase-like_cat_sf"/>
</dbReference>
<dbReference type="SUPFAM" id="SSF56349">
    <property type="entry name" value="DNA breaking-rejoining enzymes"/>
    <property type="match status" value="1"/>
</dbReference>
<dbReference type="EMBL" id="JBHMDG010000030">
    <property type="protein sequence ID" value="MFB9315183.1"/>
    <property type="molecule type" value="Genomic_DNA"/>
</dbReference>
<organism evidence="2 3">
    <name type="scientific">Nocardioides plantarum</name>
    <dbReference type="NCBI Taxonomy" id="29299"/>
    <lineage>
        <taxon>Bacteria</taxon>
        <taxon>Bacillati</taxon>
        <taxon>Actinomycetota</taxon>
        <taxon>Actinomycetes</taxon>
        <taxon>Propionibacteriales</taxon>
        <taxon>Nocardioidaceae</taxon>
        <taxon>Nocardioides</taxon>
    </lineage>
</organism>
<reference evidence="2 3" key="1">
    <citation type="submission" date="2024-09" db="EMBL/GenBank/DDBJ databases">
        <authorList>
            <person name="Sun Q."/>
            <person name="Mori K."/>
        </authorList>
    </citation>
    <scope>NUCLEOTIDE SEQUENCE [LARGE SCALE GENOMIC DNA]</scope>
    <source>
        <strain evidence="2 3">JCM 9626</strain>
    </source>
</reference>
<name>A0ABV5KEM1_9ACTN</name>
<comment type="caution">
    <text evidence="2">The sequence shown here is derived from an EMBL/GenBank/DDBJ whole genome shotgun (WGS) entry which is preliminary data.</text>
</comment>
<dbReference type="Proteomes" id="UP001589750">
    <property type="component" value="Unassembled WGS sequence"/>
</dbReference>
<protein>
    <recommendedName>
        <fullName evidence="4">Phage integrase family protein</fullName>
    </recommendedName>
</protein>
<evidence type="ECO:0000313" key="2">
    <source>
        <dbReference type="EMBL" id="MFB9315183.1"/>
    </source>
</evidence>
<dbReference type="RefSeq" id="WP_140008888.1">
    <property type="nucleotide sequence ID" value="NZ_JBHMDG010000030.1"/>
</dbReference>
<proteinExistence type="predicted"/>
<dbReference type="Gene3D" id="1.10.443.10">
    <property type="entry name" value="Intergrase catalytic core"/>
    <property type="match status" value="1"/>
</dbReference>
<sequence>MSTPRIVRSDPCPPVQATAEDLELLASLPDDPRVLDWPSMAWNEHLTTCEQPRRCPHHDDVVLPAWWWARMRSFAPLDANPEKAVEIAMLRINKFKGGKHVSAEGAAFARDAARDALPAAQQPVSLEWVKQTLACVAGLATWVHNEGEPLTREHVLNANTRLRYLEGPEGATTLSKYSRRNYRLRFDKLAVALLGSQREVIKGRKPMGQPDVLMPLTRTQEADLWVWSQGLRPITTRQRVQALIATGLGTGTRRRDFHRIRAWDVTRDADGVHLSLAESTSTGSAIVPARVVTCSAQWEDRLWAIVESTPPSHYLAAPWKDTEPNRADQDAVLRAVLLNEAALPPVHFSSESLRNTWFLRHLEAGTPISLLKTQGGLLTASALDKLLPFAAPLDAQDAAARMRCTTTATTATTATTTVPGGQAED</sequence>
<evidence type="ECO:0000313" key="3">
    <source>
        <dbReference type="Proteomes" id="UP001589750"/>
    </source>
</evidence>
<keyword evidence="1" id="KW-0233">DNA recombination</keyword>
<dbReference type="InterPro" id="IPR011010">
    <property type="entry name" value="DNA_brk_join_enz"/>
</dbReference>
<evidence type="ECO:0000256" key="1">
    <source>
        <dbReference type="ARBA" id="ARBA00023172"/>
    </source>
</evidence>
<gene>
    <name evidence="2" type="ORF">ACFFRI_19195</name>
</gene>
<keyword evidence="3" id="KW-1185">Reference proteome</keyword>
<accession>A0ABV5KEM1</accession>